<reference evidence="8" key="2">
    <citation type="submission" date="2020-06" db="EMBL/GenBank/DDBJ databases">
        <authorList>
            <person name="Sheffer M."/>
        </authorList>
    </citation>
    <scope>NUCLEOTIDE SEQUENCE</scope>
</reference>
<keyword evidence="5 6" id="KW-0472">Membrane</keyword>
<dbReference type="InterPro" id="IPR043216">
    <property type="entry name" value="PAP-like"/>
</dbReference>
<dbReference type="GO" id="GO:0006644">
    <property type="term" value="P:phospholipid metabolic process"/>
    <property type="evidence" value="ECO:0007669"/>
    <property type="project" value="InterPro"/>
</dbReference>
<comment type="similarity">
    <text evidence="2">Belongs to the PA-phosphatase related phosphoesterase family.</text>
</comment>
<comment type="caution">
    <text evidence="8">The sequence shown here is derived from an EMBL/GenBank/DDBJ whole genome shotgun (WGS) entry which is preliminary data.</text>
</comment>
<evidence type="ECO:0000256" key="1">
    <source>
        <dbReference type="ARBA" id="ARBA00004141"/>
    </source>
</evidence>
<feature type="transmembrane region" description="Helical" evidence="6">
    <location>
        <begin position="54"/>
        <end position="76"/>
    </location>
</feature>
<proteinExistence type="inferred from homology"/>
<evidence type="ECO:0000256" key="4">
    <source>
        <dbReference type="ARBA" id="ARBA00022989"/>
    </source>
</evidence>
<sequence length="183" mass="21017">MNYPRGHRYMLIELLTRFILLILFIVSEYAEPFQRKIHPEELWLYKNPRTDSYVPTRILWVFICIVPFFIISLSNLLNKCKADGIQAFLALTLSFGINGVVTNAIKLIVGRPRPDYFYRCFPDGKGDLKYPCTGNKEDIKEGLKSFPSGHSSFAFDSMVLCTLYLCGKLQVFNQKGRGQFGVL</sequence>
<gene>
    <name evidence="8" type="ORF">HNY73_020572</name>
</gene>
<dbReference type="InterPro" id="IPR000326">
    <property type="entry name" value="PAP2/HPO"/>
</dbReference>
<evidence type="ECO:0000259" key="7">
    <source>
        <dbReference type="Pfam" id="PF01569"/>
    </source>
</evidence>
<dbReference type="Pfam" id="PF01569">
    <property type="entry name" value="PAP2"/>
    <property type="match status" value="1"/>
</dbReference>
<evidence type="ECO:0000313" key="9">
    <source>
        <dbReference type="Proteomes" id="UP000807504"/>
    </source>
</evidence>
<evidence type="ECO:0000256" key="2">
    <source>
        <dbReference type="ARBA" id="ARBA00008816"/>
    </source>
</evidence>
<dbReference type="PANTHER" id="PTHR10165:SF35">
    <property type="entry name" value="RE23632P"/>
    <property type="match status" value="1"/>
</dbReference>
<reference evidence="8" key="1">
    <citation type="journal article" date="2020" name="bioRxiv">
        <title>Chromosome-level reference genome of the European wasp spider Argiope bruennichi: a resource for studies on range expansion and evolutionary adaptation.</title>
        <authorList>
            <person name="Sheffer M.M."/>
            <person name="Hoppe A."/>
            <person name="Krehenwinkel H."/>
            <person name="Uhl G."/>
            <person name="Kuss A.W."/>
            <person name="Jensen L."/>
            <person name="Jensen C."/>
            <person name="Gillespie R.G."/>
            <person name="Hoff K.J."/>
            <person name="Prost S."/>
        </authorList>
    </citation>
    <scope>NUCLEOTIDE SEQUENCE</scope>
</reference>
<evidence type="ECO:0000256" key="5">
    <source>
        <dbReference type="ARBA" id="ARBA00023136"/>
    </source>
</evidence>
<feature type="transmembrane region" description="Helical" evidence="6">
    <location>
        <begin position="88"/>
        <end position="109"/>
    </location>
</feature>
<evidence type="ECO:0000313" key="8">
    <source>
        <dbReference type="EMBL" id="KAF8767646.1"/>
    </source>
</evidence>
<dbReference type="AlphaFoldDB" id="A0A8T0E8I8"/>
<evidence type="ECO:0000256" key="6">
    <source>
        <dbReference type="SAM" id="Phobius"/>
    </source>
</evidence>
<dbReference type="SUPFAM" id="SSF48317">
    <property type="entry name" value="Acid phosphatase/Vanadium-dependent haloperoxidase"/>
    <property type="match status" value="1"/>
</dbReference>
<keyword evidence="3 6" id="KW-0812">Transmembrane</keyword>
<accession>A0A8T0E8I8</accession>
<comment type="subcellular location">
    <subcellularLocation>
        <location evidence="1">Membrane</location>
        <topology evidence="1">Multi-pass membrane protein</topology>
    </subcellularLocation>
</comment>
<keyword evidence="4 6" id="KW-1133">Transmembrane helix</keyword>
<dbReference type="Proteomes" id="UP000807504">
    <property type="component" value="Unassembled WGS sequence"/>
</dbReference>
<protein>
    <submittedName>
        <fullName evidence="8">Phospholipid phosphatase 4 like protein</fullName>
    </submittedName>
</protein>
<dbReference type="GO" id="GO:0046839">
    <property type="term" value="P:phospholipid dephosphorylation"/>
    <property type="evidence" value="ECO:0007669"/>
    <property type="project" value="TreeGrafter"/>
</dbReference>
<dbReference type="InterPro" id="IPR036938">
    <property type="entry name" value="PAP2/HPO_sf"/>
</dbReference>
<dbReference type="GO" id="GO:0008195">
    <property type="term" value="F:phosphatidate phosphatase activity"/>
    <property type="evidence" value="ECO:0007669"/>
    <property type="project" value="TreeGrafter"/>
</dbReference>
<evidence type="ECO:0000256" key="3">
    <source>
        <dbReference type="ARBA" id="ARBA00022692"/>
    </source>
</evidence>
<keyword evidence="9" id="KW-1185">Reference proteome</keyword>
<name>A0A8T0E8I8_ARGBR</name>
<dbReference type="Gene3D" id="1.20.144.10">
    <property type="entry name" value="Phosphatidic acid phosphatase type 2/haloperoxidase"/>
    <property type="match status" value="1"/>
</dbReference>
<dbReference type="EMBL" id="JABXBU010002230">
    <property type="protein sequence ID" value="KAF8767646.1"/>
    <property type="molecule type" value="Genomic_DNA"/>
</dbReference>
<dbReference type="PANTHER" id="PTHR10165">
    <property type="entry name" value="LIPID PHOSPHATE PHOSPHATASE"/>
    <property type="match status" value="1"/>
</dbReference>
<organism evidence="8 9">
    <name type="scientific">Argiope bruennichi</name>
    <name type="common">Wasp spider</name>
    <name type="synonym">Aranea bruennichi</name>
    <dbReference type="NCBI Taxonomy" id="94029"/>
    <lineage>
        <taxon>Eukaryota</taxon>
        <taxon>Metazoa</taxon>
        <taxon>Ecdysozoa</taxon>
        <taxon>Arthropoda</taxon>
        <taxon>Chelicerata</taxon>
        <taxon>Arachnida</taxon>
        <taxon>Araneae</taxon>
        <taxon>Araneomorphae</taxon>
        <taxon>Entelegynae</taxon>
        <taxon>Araneoidea</taxon>
        <taxon>Araneidae</taxon>
        <taxon>Argiope</taxon>
    </lineage>
</organism>
<feature type="domain" description="Phosphatidic acid phosphatase type 2/haloperoxidase" evidence="7">
    <location>
        <begin position="89"/>
        <end position="170"/>
    </location>
</feature>
<dbReference type="GO" id="GO:0016020">
    <property type="term" value="C:membrane"/>
    <property type="evidence" value="ECO:0007669"/>
    <property type="project" value="UniProtKB-SubCell"/>
</dbReference>